<evidence type="ECO:0000256" key="1">
    <source>
        <dbReference type="SAM" id="MobiDB-lite"/>
    </source>
</evidence>
<proteinExistence type="predicted"/>
<dbReference type="EMBL" id="FNAD01000015">
    <property type="protein sequence ID" value="SDE20171.1"/>
    <property type="molecule type" value="Genomic_DNA"/>
</dbReference>
<reference evidence="3" key="1">
    <citation type="submission" date="2016-10" db="EMBL/GenBank/DDBJ databases">
        <authorList>
            <person name="Varghese N."/>
            <person name="Submissions S."/>
        </authorList>
    </citation>
    <scope>NUCLEOTIDE SEQUENCE [LARGE SCALE GENOMIC DNA]</scope>
    <source>
        <strain evidence="3">CGMCC 4.3516</strain>
    </source>
</reference>
<keyword evidence="3" id="KW-1185">Reference proteome</keyword>
<organism evidence="2 3">
    <name type="scientific">Glycomyces harbinensis</name>
    <dbReference type="NCBI Taxonomy" id="58114"/>
    <lineage>
        <taxon>Bacteria</taxon>
        <taxon>Bacillati</taxon>
        <taxon>Actinomycetota</taxon>
        <taxon>Actinomycetes</taxon>
        <taxon>Glycomycetales</taxon>
        <taxon>Glycomycetaceae</taxon>
        <taxon>Glycomyces</taxon>
    </lineage>
</organism>
<evidence type="ECO:0000313" key="3">
    <source>
        <dbReference type="Proteomes" id="UP000198949"/>
    </source>
</evidence>
<protein>
    <submittedName>
        <fullName evidence="2">Uncharacterized protein</fullName>
    </submittedName>
</protein>
<evidence type="ECO:0000313" key="2">
    <source>
        <dbReference type="EMBL" id="SDE20171.1"/>
    </source>
</evidence>
<name>A0A1G7AZI3_9ACTN</name>
<dbReference type="RefSeq" id="WP_091039458.1">
    <property type="nucleotide sequence ID" value="NZ_FNAD01000015.1"/>
</dbReference>
<sequence>MSTCTDHKVIDDSDLARGFSNDGKTAGPALVAVAADEILDIIAAASPRSTPPLLRRRSPRRSTEAWRSPPSRKPMFTALRARQLERVAQL</sequence>
<dbReference type="Proteomes" id="UP000198949">
    <property type="component" value="Unassembled WGS sequence"/>
</dbReference>
<feature type="region of interest" description="Disordered" evidence="1">
    <location>
        <begin position="49"/>
        <end position="73"/>
    </location>
</feature>
<accession>A0A1G7AZI3</accession>
<gene>
    <name evidence="2" type="ORF">SAMN05216270_11536</name>
</gene>
<dbReference type="AlphaFoldDB" id="A0A1G7AZI3"/>